<feature type="transmembrane region" description="Helical" evidence="7">
    <location>
        <begin position="274"/>
        <end position="293"/>
    </location>
</feature>
<keyword evidence="10" id="KW-1185">Reference proteome</keyword>
<comment type="subcellular location">
    <subcellularLocation>
        <location evidence="1">Membrane</location>
        <topology evidence="1">Multi-pass membrane protein</topology>
    </subcellularLocation>
</comment>
<feature type="transmembrane region" description="Helical" evidence="7">
    <location>
        <begin position="49"/>
        <end position="73"/>
    </location>
</feature>
<keyword evidence="5 7" id="KW-0472">Membrane</keyword>
<evidence type="ECO:0000256" key="1">
    <source>
        <dbReference type="ARBA" id="ARBA00004141"/>
    </source>
</evidence>
<evidence type="ECO:0000256" key="5">
    <source>
        <dbReference type="ARBA" id="ARBA00023136"/>
    </source>
</evidence>
<evidence type="ECO:0000256" key="7">
    <source>
        <dbReference type="SAM" id="Phobius"/>
    </source>
</evidence>
<dbReference type="AlphaFoldDB" id="A0A9P4MDP5"/>
<dbReference type="FunFam" id="1.20.1250.20:FF:000196">
    <property type="entry name" value="MFS toxin efflux pump (AflT)"/>
    <property type="match status" value="1"/>
</dbReference>
<dbReference type="GO" id="GO:0005886">
    <property type="term" value="C:plasma membrane"/>
    <property type="evidence" value="ECO:0007669"/>
    <property type="project" value="TreeGrafter"/>
</dbReference>
<feature type="transmembrane region" description="Helical" evidence="7">
    <location>
        <begin position="114"/>
        <end position="133"/>
    </location>
</feature>
<feature type="compositionally biased region" description="Basic and acidic residues" evidence="6">
    <location>
        <begin position="1"/>
        <end position="10"/>
    </location>
</feature>
<evidence type="ECO:0000313" key="9">
    <source>
        <dbReference type="EMBL" id="KAF2103662.1"/>
    </source>
</evidence>
<dbReference type="InterPro" id="IPR011701">
    <property type="entry name" value="MFS"/>
</dbReference>
<dbReference type="EMBL" id="ML978121">
    <property type="protein sequence ID" value="KAF2103662.1"/>
    <property type="molecule type" value="Genomic_DNA"/>
</dbReference>
<feature type="domain" description="Major facilitator superfamily (MFS) profile" evidence="8">
    <location>
        <begin position="43"/>
        <end position="538"/>
    </location>
</feature>
<dbReference type="GO" id="GO:0022857">
    <property type="term" value="F:transmembrane transporter activity"/>
    <property type="evidence" value="ECO:0007669"/>
    <property type="project" value="InterPro"/>
</dbReference>
<dbReference type="SUPFAM" id="SSF103473">
    <property type="entry name" value="MFS general substrate transporter"/>
    <property type="match status" value="1"/>
</dbReference>
<dbReference type="PANTHER" id="PTHR23501:SF193">
    <property type="entry name" value="MULTIDRUG TRANSPORTER, PUTATIVE (AFU_ORTHOLOGUE AFUA_8G00940)-RELATED"/>
    <property type="match status" value="1"/>
</dbReference>
<keyword evidence="4 7" id="KW-1133">Transmembrane helix</keyword>
<feature type="transmembrane region" description="Helical" evidence="7">
    <location>
        <begin position="440"/>
        <end position="464"/>
    </location>
</feature>
<feature type="transmembrane region" description="Helical" evidence="7">
    <location>
        <begin position="313"/>
        <end position="338"/>
    </location>
</feature>
<proteinExistence type="inferred from homology"/>
<feature type="transmembrane region" description="Helical" evidence="7">
    <location>
        <begin position="203"/>
        <end position="225"/>
    </location>
</feature>
<dbReference type="Gene3D" id="1.20.1250.20">
    <property type="entry name" value="MFS general substrate transporter like domains"/>
    <property type="match status" value="1"/>
</dbReference>
<dbReference type="PANTHER" id="PTHR23501">
    <property type="entry name" value="MAJOR FACILITATOR SUPERFAMILY"/>
    <property type="match status" value="1"/>
</dbReference>
<feature type="transmembrane region" description="Helical" evidence="7">
    <location>
        <begin position="516"/>
        <end position="535"/>
    </location>
</feature>
<protein>
    <submittedName>
        <fullName evidence="9">Efflux pump</fullName>
    </submittedName>
</protein>
<feature type="transmembrane region" description="Helical" evidence="7">
    <location>
        <begin position="85"/>
        <end position="102"/>
    </location>
</feature>
<evidence type="ECO:0000256" key="2">
    <source>
        <dbReference type="ARBA" id="ARBA00007520"/>
    </source>
</evidence>
<dbReference type="CDD" id="cd17502">
    <property type="entry name" value="MFS_Azr1_MDR_like"/>
    <property type="match status" value="1"/>
</dbReference>
<feature type="transmembrane region" description="Helical" evidence="7">
    <location>
        <begin position="145"/>
        <end position="165"/>
    </location>
</feature>
<dbReference type="Pfam" id="PF07690">
    <property type="entry name" value="MFS_1"/>
    <property type="match status" value="1"/>
</dbReference>
<reference evidence="9" key="1">
    <citation type="journal article" date="2020" name="Stud. Mycol.">
        <title>101 Dothideomycetes genomes: a test case for predicting lifestyles and emergence of pathogens.</title>
        <authorList>
            <person name="Haridas S."/>
            <person name="Albert R."/>
            <person name="Binder M."/>
            <person name="Bloem J."/>
            <person name="Labutti K."/>
            <person name="Salamov A."/>
            <person name="Andreopoulos B."/>
            <person name="Baker S."/>
            <person name="Barry K."/>
            <person name="Bills G."/>
            <person name="Bluhm B."/>
            <person name="Cannon C."/>
            <person name="Castanera R."/>
            <person name="Culley D."/>
            <person name="Daum C."/>
            <person name="Ezra D."/>
            <person name="Gonzalez J."/>
            <person name="Henrissat B."/>
            <person name="Kuo A."/>
            <person name="Liang C."/>
            <person name="Lipzen A."/>
            <person name="Lutzoni F."/>
            <person name="Magnuson J."/>
            <person name="Mondo S."/>
            <person name="Nolan M."/>
            <person name="Ohm R."/>
            <person name="Pangilinan J."/>
            <person name="Park H.-J."/>
            <person name="Ramirez L."/>
            <person name="Alfaro M."/>
            <person name="Sun H."/>
            <person name="Tritt A."/>
            <person name="Yoshinaga Y."/>
            <person name="Zwiers L.-H."/>
            <person name="Turgeon B."/>
            <person name="Goodwin S."/>
            <person name="Spatafora J."/>
            <person name="Crous P."/>
            <person name="Grigoriev I."/>
        </authorList>
    </citation>
    <scope>NUCLEOTIDE SEQUENCE</scope>
    <source>
        <strain evidence="9">CBS 133067</strain>
    </source>
</reference>
<dbReference type="InterPro" id="IPR020846">
    <property type="entry name" value="MFS_dom"/>
</dbReference>
<keyword evidence="3 7" id="KW-0812">Transmembrane</keyword>
<comment type="caution">
    <text evidence="9">The sequence shown here is derived from an EMBL/GenBank/DDBJ whole genome shotgun (WGS) entry which is preliminary data.</text>
</comment>
<evidence type="ECO:0000256" key="6">
    <source>
        <dbReference type="SAM" id="MobiDB-lite"/>
    </source>
</evidence>
<evidence type="ECO:0000256" key="4">
    <source>
        <dbReference type="ARBA" id="ARBA00022989"/>
    </source>
</evidence>
<dbReference type="Proteomes" id="UP000799772">
    <property type="component" value="Unassembled WGS sequence"/>
</dbReference>
<accession>A0A9P4MDP5</accession>
<feature type="transmembrane region" description="Helical" evidence="7">
    <location>
        <begin position="245"/>
        <end position="262"/>
    </location>
</feature>
<name>A0A9P4MDP5_9PEZI</name>
<evidence type="ECO:0000256" key="3">
    <source>
        <dbReference type="ARBA" id="ARBA00022692"/>
    </source>
</evidence>
<dbReference type="Gene3D" id="1.20.1720.10">
    <property type="entry name" value="Multidrug resistance protein D"/>
    <property type="match status" value="1"/>
</dbReference>
<feature type="region of interest" description="Disordered" evidence="6">
    <location>
        <begin position="1"/>
        <end position="39"/>
    </location>
</feature>
<comment type="similarity">
    <text evidence="2">Belongs to the major facilitator superfamily. TCR/Tet family.</text>
</comment>
<dbReference type="PROSITE" id="PS50850">
    <property type="entry name" value="MFS"/>
    <property type="match status" value="1"/>
</dbReference>
<gene>
    <name evidence="9" type="ORF">NA57DRAFT_30822</name>
</gene>
<dbReference type="InterPro" id="IPR036259">
    <property type="entry name" value="MFS_trans_sf"/>
</dbReference>
<evidence type="ECO:0000313" key="10">
    <source>
        <dbReference type="Proteomes" id="UP000799772"/>
    </source>
</evidence>
<organism evidence="9 10">
    <name type="scientific">Rhizodiscina lignyota</name>
    <dbReference type="NCBI Taxonomy" id="1504668"/>
    <lineage>
        <taxon>Eukaryota</taxon>
        <taxon>Fungi</taxon>
        <taxon>Dikarya</taxon>
        <taxon>Ascomycota</taxon>
        <taxon>Pezizomycotina</taxon>
        <taxon>Dothideomycetes</taxon>
        <taxon>Pleosporomycetidae</taxon>
        <taxon>Aulographales</taxon>
        <taxon>Rhizodiscinaceae</taxon>
        <taxon>Rhizodiscina</taxon>
    </lineage>
</organism>
<dbReference type="OrthoDB" id="10021397at2759"/>
<feature type="transmembrane region" description="Helical" evidence="7">
    <location>
        <begin position="380"/>
        <end position="399"/>
    </location>
</feature>
<evidence type="ECO:0000259" key="8">
    <source>
        <dbReference type="PROSITE" id="PS50850"/>
    </source>
</evidence>
<feature type="transmembrane region" description="Helical" evidence="7">
    <location>
        <begin position="171"/>
        <end position="191"/>
    </location>
</feature>
<sequence>MEKDTAHDEGTEVAAEIDANTSNEASDKETSNEEAPQNESPQYVTGIKLWTLLASITLIVFLVMLDMSIIAIPRITNQFHSLQDVGWYGSAYLLASCSLQPLTGKIYSLFSTKITYMAFLALFEVGSALCGAAQSSKMLIVGRAVAGLGVAGLSNGAMTIISASAPLHKRPALIGIMMSISQLGIIGGPLIGGALTQYASWRWCTVGFFINLPVGAVSSIILILIKFPDDAAKAARRVKLADFDFPGFVLFAGFAIMFLLALEWGGTVYPWKSAIIIGLFCGSGGVLAIFAAWEIRVGDNAMIPPGMVRKRVVWSACLVIAFFFGALLCFTYYLPIYFQAVKGVSPSLSGVYVLPGILSQILMATVSGVLVGVWGYYLPWSIASSILVSISAGLLSTLAPHTSTAEWVIYQMIGGFGRGAGLQMPIVAVQNNLPREQNAVGMALIMFCQTFGGSLFLSFAQTIFDHSLIASLHKYAPAVNSEAGVSAGATAFRGIVNDADLPGVLRAYSVAIDHNFYLAAGASVGAFVCCWGMGWKKITKEKPKKSNAFNA</sequence>